<protein>
    <submittedName>
        <fullName evidence="1">Uncharacterized protein</fullName>
    </submittedName>
</protein>
<dbReference type="KEGG" id="cbf:CLI_2334"/>
<dbReference type="HOGENOM" id="CLU_3342120_0_0_9"/>
<sequence>MNQIKEISYCNNAPNCSIDNQATFGGIVMYTEREEFG</sequence>
<proteinExistence type="predicted"/>
<evidence type="ECO:0000313" key="2">
    <source>
        <dbReference type="Proteomes" id="UP000002410"/>
    </source>
</evidence>
<accession>A7GFM3</accession>
<dbReference type="AlphaFoldDB" id="A7GFM3"/>
<gene>
    <name evidence="1" type="ordered locus">CLI_2334</name>
</gene>
<reference evidence="2" key="1">
    <citation type="submission" date="2007-06" db="EMBL/GenBank/DDBJ databases">
        <authorList>
            <person name="Brinkac L.M."/>
            <person name="Daugherty S."/>
            <person name="Dodson R.J."/>
            <person name="Madupu R."/>
            <person name="Brown J.L."/>
            <person name="Bruce D."/>
            <person name="Detter C."/>
            <person name="Munk C."/>
            <person name="Smith L.A."/>
            <person name="Smith T.J."/>
            <person name="White O."/>
            <person name="Brettin T.S."/>
        </authorList>
    </citation>
    <scope>NUCLEOTIDE SEQUENCE [LARGE SCALE GENOMIC DNA]</scope>
    <source>
        <strain evidence="2">Langeland / NCTC 10281 / Type F</strain>
    </source>
</reference>
<name>A7GFM3_CLOBL</name>
<dbReference type="Proteomes" id="UP000002410">
    <property type="component" value="Chromosome"/>
</dbReference>
<organism evidence="1 2">
    <name type="scientific">Clostridium botulinum (strain Langeland / NCTC 10281 / Type F)</name>
    <dbReference type="NCBI Taxonomy" id="441772"/>
    <lineage>
        <taxon>Bacteria</taxon>
        <taxon>Bacillati</taxon>
        <taxon>Bacillota</taxon>
        <taxon>Clostridia</taxon>
        <taxon>Eubacteriales</taxon>
        <taxon>Clostridiaceae</taxon>
        <taxon>Clostridium</taxon>
    </lineage>
</organism>
<dbReference type="EMBL" id="CP000728">
    <property type="protein sequence ID" value="ABS42515.1"/>
    <property type="molecule type" value="Genomic_DNA"/>
</dbReference>
<evidence type="ECO:0000313" key="1">
    <source>
        <dbReference type="EMBL" id="ABS42515.1"/>
    </source>
</evidence>